<reference evidence="3 4" key="1">
    <citation type="journal article" date="2005" name="Appl. Environ. Microbiol.">
        <title>Intestinal bacterial communities that produce active estrogen-like compounds enterodiol and enterolactone in humans.</title>
        <authorList>
            <person name="Clavel T."/>
            <person name="Henderson G."/>
            <person name="Alpert C.A."/>
            <person name="Philippe C."/>
            <person name="Rigottier-Gois L."/>
            <person name="Dore J."/>
            <person name="Blaut M."/>
        </authorList>
    </citation>
    <scope>NUCLEOTIDE SEQUENCE [LARGE SCALE GENOMIC DNA]</scope>
    <source>
        <strain evidence="3 4">SECO-MT75m2</strain>
    </source>
</reference>
<dbReference type="AlphaFoldDB" id="A0A5C5BYY5"/>
<sequence length="292" mass="31995">MAAKGNVAAAAALVIICNMYGCAPGANESQPSNPEPSPSGEYADQNESLSADIDEKSDSNDATYTLDEVSTTKDMLFIEHNGVCTALQGDYSFQERASKWTDADGEDVTDSTVAMYSGERGGEHTVQQINRSEGYRLLTTEGLDSLQMFPVLNMGYWPGFGLQDGKFEEIDGHASTPAEHGIVKYNMYIDGGSLGSNGHHLDGIWTTSEKNSYTVGYYEGTKWVEKSIDIDTPYCIVQEKTRINERAPRYDSSISAPCEKTKEGYFICNLSDVPAGLYSLYTNRSHCLIEIV</sequence>
<evidence type="ECO:0000313" key="3">
    <source>
        <dbReference type="EMBL" id="TNU91813.1"/>
    </source>
</evidence>
<dbReference type="RefSeq" id="WP_139912339.1">
    <property type="nucleotide sequence ID" value="NZ_VEVP01000010.1"/>
</dbReference>
<dbReference type="Proteomes" id="UP000312594">
    <property type="component" value="Unassembled WGS sequence"/>
</dbReference>
<proteinExistence type="predicted"/>
<gene>
    <name evidence="3" type="ORF">FIC87_05980</name>
</gene>
<evidence type="ECO:0000313" key="4">
    <source>
        <dbReference type="Proteomes" id="UP000312594"/>
    </source>
</evidence>
<accession>A0A5C5BYY5</accession>
<protein>
    <recommendedName>
        <fullName evidence="5">GH16 domain-containing protein</fullName>
    </recommendedName>
</protein>
<feature type="region of interest" description="Disordered" evidence="1">
    <location>
        <begin position="27"/>
        <end position="61"/>
    </location>
</feature>
<keyword evidence="2" id="KW-0732">Signal</keyword>
<feature type="signal peptide" evidence="2">
    <location>
        <begin position="1"/>
        <end position="23"/>
    </location>
</feature>
<evidence type="ECO:0008006" key="5">
    <source>
        <dbReference type="Google" id="ProtNLM"/>
    </source>
</evidence>
<comment type="caution">
    <text evidence="3">The sequence shown here is derived from an EMBL/GenBank/DDBJ whole genome shotgun (WGS) entry which is preliminary data.</text>
</comment>
<dbReference type="EMBL" id="VEVP01000010">
    <property type="protein sequence ID" value="TNU91813.1"/>
    <property type="molecule type" value="Genomic_DNA"/>
</dbReference>
<feature type="chain" id="PRO_5038450938" description="GH16 domain-containing protein" evidence="2">
    <location>
        <begin position="24"/>
        <end position="292"/>
    </location>
</feature>
<evidence type="ECO:0000256" key="2">
    <source>
        <dbReference type="SAM" id="SignalP"/>
    </source>
</evidence>
<organism evidence="3 4">
    <name type="scientific">Eggerthella lenta</name>
    <name type="common">Eubacterium lentum</name>
    <dbReference type="NCBI Taxonomy" id="84112"/>
    <lineage>
        <taxon>Bacteria</taxon>
        <taxon>Bacillati</taxon>
        <taxon>Actinomycetota</taxon>
        <taxon>Coriobacteriia</taxon>
        <taxon>Eggerthellales</taxon>
        <taxon>Eggerthellaceae</taxon>
        <taxon>Eggerthella</taxon>
    </lineage>
</organism>
<name>A0A5C5BYY5_EGGLN</name>
<evidence type="ECO:0000256" key="1">
    <source>
        <dbReference type="SAM" id="MobiDB-lite"/>
    </source>
</evidence>